<dbReference type="PANTHER" id="PTHR22028">
    <property type="entry name" value="SFI1 SPINDLE BODY DOMAIN-CONTAINING PROTEIN-RELATED"/>
    <property type="match status" value="1"/>
</dbReference>
<dbReference type="eggNOG" id="ENOG502SD4I">
    <property type="taxonomic scope" value="Eukaryota"/>
</dbReference>
<dbReference type="InParanoid" id="E1Z844"/>
<dbReference type="InterPro" id="IPR052270">
    <property type="entry name" value="CACF_protein"/>
</dbReference>
<evidence type="ECO:0000256" key="1">
    <source>
        <dbReference type="SAM" id="MobiDB-lite"/>
    </source>
</evidence>
<organism evidence="3">
    <name type="scientific">Chlorella variabilis</name>
    <name type="common">Green alga</name>
    <dbReference type="NCBI Taxonomy" id="554065"/>
    <lineage>
        <taxon>Eukaryota</taxon>
        <taxon>Viridiplantae</taxon>
        <taxon>Chlorophyta</taxon>
        <taxon>core chlorophytes</taxon>
        <taxon>Trebouxiophyceae</taxon>
        <taxon>Chlorellales</taxon>
        <taxon>Chlorellaceae</taxon>
        <taxon>Chlorella clade</taxon>
        <taxon>Chlorella</taxon>
    </lineage>
</organism>
<evidence type="ECO:0000313" key="2">
    <source>
        <dbReference type="EMBL" id="EFN58034.1"/>
    </source>
</evidence>
<evidence type="ECO:0008006" key="4">
    <source>
        <dbReference type="Google" id="ProtNLM"/>
    </source>
</evidence>
<name>E1Z844_CHLVA</name>
<keyword evidence="3" id="KW-1185">Reference proteome</keyword>
<feature type="region of interest" description="Disordered" evidence="1">
    <location>
        <begin position="1583"/>
        <end position="1615"/>
    </location>
</feature>
<dbReference type="KEGG" id="cvr:CHLNCDRAFT_142248"/>
<dbReference type="PANTHER" id="PTHR22028:SF9">
    <property type="entry name" value="SFI1 SPINDLE BODY DOMAIN-CONTAINING PROTEIN"/>
    <property type="match status" value="1"/>
</dbReference>
<protein>
    <recommendedName>
        <fullName evidence="4">Sfi1 spindle body domain-containing protein</fullName>
    </recommendedName>
</protein>
<proteinExistence type="predicted"/>
<sequence>MSPGVEQQVLRCMWGEWRVLARSAAAAQRVAELRGGSRAEDFRQEQLLRHWFRAWRIHKQAVAAAVMGRMAGSALRRTFFTWRQAAGQAAELGRRACLHYNRSSLRAILKVWRLAASHRRAKGIKSSTRGKLEGCVARLRSRTLWAGFNTWRLAAAAQQARVAKLLVAAKRWHQPLLSSAFVAWVEHIRTRKAAAGQLETAIGHWLLTALGSAFNTWRYQTWRAHCARQKELGHVLQVVVARWCSRQMAAAFAAWREATQRRTHQRRVVEAALGRLRRRELCLAFARFREGVSEQRQRGHQLMRAVDLWRGAAQRAAWDCWRQALHLQRVKKQQLGAAVALWQHAMLHGAWATWLAHCEFRRHARAVVLRFMHQSTARAFASWRAFCTWRAQLATRQAVAVQRWQSRALASAFSGWRAALAARQLHRRQLEAAVGWWMQGTLSRAFQRYRGAVAEQQALRRALTRFRHAALSKAWCSWRWFVARRAERRGRVEACLLRLLHRQQALAWSQWCSYVRHRRYKAAADAYHQRHLLTASLAALRRPLELKPRAEACLRRLLHRRLASAFAGWRMNVAASAEVAARADELARGVVLRICNQLLARAFASLRQHVRRNQRLRQVLLRIQRRHLLAALRTWHSAAATSAERRFALEQVAQAEGRGRPSPKKLVFVLRGQHELALMMQALNRWRAVLAGQRLHRALILRAYKHLYYSLARHCFATLRNHAQRRRQLRAAVAAFSHSCQRRAWLSWRDHAWRRQAKSARLQQAASFWAGNTAAQAWCHRAWNDAAAQHYCWQLQRRALLALVVRMVRRREQEALEYRAVGHMQGYRLALAFGAWRGAAEYAGRLRRAAQQVAARTSLGAAQRIVMLWRWWAARQRYLRQVAHSFHQRRLWWSMRAWREAARLSVRLRAIAQVFAAWRFQAPLEKRQRELLGVAAARLHHRALLSAWNAWRAAAAARKALRSRGVAVLLRMKHLRLASALAAWQEATVTAASKRQLVRRAAERFAGSALRRAFETWRTSAAESTAEAAATRQRHRLLLLKAYAGWQEMVHWRHSLQLRGQTTIRQMMHGVLARAWRAWQHAVAQRRRKAARLHIVLQHWSAAHAAAAFRGWRQAVGRAQVLRGKAGVVLARWQHVQLASVLAAWREAHALHLGKVQVLQACVARLRHGAAVRALGAWRAAVARRAQLRSVGDRTVRRLAHLSLARGVSQITTQERARLRACMGQVTARMAHHTAAKALSRWRSWLAQRRHKAGRLQLAVATWRSCQLRAALGGWRQRVELRHQQMLQLLHAVQSLRGFRLLVVWRGWQRFVEARRVAASKLLLAVQLWQRSHLLKAFRRLSESLLARSFTAYRSEVAVMAVKRAMFARKQQAVREAVHIGDAIIRQRRRELVASSFVVWQARTQVSQRVQERFAQCLQGSMRSAFCCLLAYHRHRVVKRAQAERSTQHYAAVVLRRALTSWSAVLAAAAVEQHQKEAAADAFASHQVVLRACQRWVMWMALGELRRQRLAGLLTSLDGAGSTRRALLARCWQRWLVAELFTLWAAFTRAMQADPDPGSPFASPRAPDADSKLIWSVALMAAGPGTAESSSDSTSSAADGSGAMSDDKQRGVVWV</sequence>
<gene>
    <name evidence="2" type="ORF">CHLNCDRAFT_142248</name>
</gene>
<reference evidence="2 3" key="1">
    <citation type="journal article" date="2010" name="Plant Cell">
        <title>The Chlorella variabilis NC64A genome reveals adaptation to photosymbiosis, coevolution with viruses, and cryptic sex.</title>
        <authorList>
            <person name="Blanc G."/>
            <person name="Duncan G."/>
            <person name="Agarkova I."/>
            <person name="Borodovsky M."/>
            <person name="Gurnon J."/>
            <person name="Kuo A."/>
            <person name="Lindquist E."/>
            <person name="Lucas S."/>
            <person name="Pangilinan J."/>
            <person name="Polle J."/>
            <person name="Salamov A."/>
            <person name="Terry A."/>
            <person name="Yamada T."/>
            <person name="Dunigan D.D."/>
            <person name="Grigoriev I.V."/>
            <person name="Claverie J.M."/>
            <person name="Van Etten J.L."/>
        </authorList>
    </citation>
    <scope>NUCLEOTIDE SEQUENCE [LARGE SCALE GENOMIC DNA]</scope>
    <source>
        <strain evidence="2 3">NC64A</strain>
    </source>
</reference>
<dbReference type="RefSeq" id="XP_005850136.1">
    <property type="nucleotide sequence ID" value="XM_005850074.1"/>
</dbReference>
<feature type="compositionally biased region" description="Low complexity" evidence="1">
    <location>
        <begin position="1585"/>
        <end position="1604"/>
    </location>
</feature>
<feature type="compositionally biased region" description="Basic and acidic residues" evidence="1">
    <location>
        <begin position="1605"/>
        <end position="1615"/>
    </location>
</feature>
<dbReference type="STRING" id="554065.E1Z844"/>
<dbReference type="Proteomes" id="UP000008141">
    <property type="component" value="Unassembled WGS sequence"/>
</dbReference>
<dbReference type="OMA" id="EVSAHEW"/>
<dbReference type="EMBL" id="GL433838">
    <property type="protein sequence ID" value="EFN58034.1"/>
    <property type="molecule type" value="Genomic_DNA"/>
</dbReference>
<evidence type="ECO:0000313" key="3">
    <source>
        <dbReference type="Proteomes" id="UP000008141"/>
    </source>
</evidence>
<dbReference type="GO" id="GO:0019902">
    <property type="term" value="F:phosphatase binding"/>
    <property type="evidence" value="ECO:0007669"/>
    <property type="project" value="TreeGrafter"/>
</dbReference>
<dbReference type="GeneID" id="17357715"/>
<accession>E1Z844</accession>
<dbReference type="OrthoDB" id="550045at2759"/>